<gene>
    <name evidence="1" type="ORF">UFOVP247_185</name>
</gene>
<accession>A0A6J7WXE7</accession>
<protein>
    <submittedName>
        <fullName evidence="1">Uncharacterized protein</fullName>
    </submittedName>
</protein>
<reference evidence="1" key="1">
    <citation type="submission" date="2020-05" db="EMBL/GenBank/DDBJ databases">
        <authorList>
            <person name="Chiriac C."/>
            <person name="Salcher M."/>
            <person name="Ghai R."/>
            <person name="Kavagutti S V."/>
        </authorList>
    </citation>
    <scope>NUCLEOTIDE SEQUENCE</scope>
</reference>
<name>A0A6J7WXE7_9CAUD</name>
<sequence length="147" mass="15669">MKTNISFAEFNSIVSGRFQAVESGKIFFVKAGKAGKIELNQTSGTWTVGSGSGKRLLAITKAVREAGFEVIKENRGWTVLKFGAVEQFNDLLKAVESAVPSAAPAAKASKPAPAKPVKRMTEADLAAIRAKNLETIKAVHRKLQAVA</sequence>
<evidence type="ECO:0000313" key="1">
    <source>
        <dbReference type="EMBL" id="CAB5221518.1"/>
    </source>
</evidence>
<organism evidence="1">
    <name type="scientific">uncultured Caudovirales phage</name>
    <dbReference type="NCBI Taxonomy" id="2100421"/>
    <lineage>
        <taxon>Viruses</taxon>
        <taxon>Duplodnaviria</taxon>
        <taxon>Heunggongvirae</taxon>
        <taxon>Uroviricota</taxon>
        <taxon>Caudoviricetes</taxon>
        <taxon>Peduoviridae</taxon>
        <taxon>Maltschvirus</taxon>
        <taxon>Maltschvirus maltsch</taxon>
    </lineage>
</organism>
<dbReference type="EMBL" id="LR798288">
    <property type="protein sequence ID" value="CAB5221518.1"/>
    <property type="molecule type" value="Genomic_DNA"/>
</dbReference>
<proteinExistence type="predicted"/>